<reference evidence="3 4" key="1">
    <citation type="submission" date="2014-11" db="EMBL/GenBank/DDBJ databases">
        <authorList>
            <person name="Zhu J."/>
            <person name="Qi W."/>
            <person name="Song R."/>
        </authorList>
    </citation>
    <scope>NUCLEOTIDE SEQUENCE [LARGE SCALE GENOMIC DNA]</scope>
</reference>
<dbReference type="EMBL" id="CDMY01000573">
    <property type="protein sequence ID" value="CEM23949.1"/>
    <property type="molecule type" value="Genomic_DNA"/>
</dbReference>
<dbReference type="Proteomes" id="UP000041254">
    <property type="component" value="Unassembled WGS sequence"/>
</dbReference>
<feature type="region of interest" description="Disordered" evidence="1">
    <location>
        <begin position="121"/>
        <end position="140"/>
    </location>
</feature>
<keyword evidence="4" id="KW-1185">Reference proteome</keyword>
<name>A0A0G4G612_VITBC</name>
<dbReference type="InParanoid" id="A0A0G4G612"/>
<organism evidence="3 4">
    <name type="scientific">Vitrella brassicaformis (strain CCMP3155)</name>
    <dbReference type="NCBI Taxonomy" id="1169540"/>
    <lineage>
        <taxon>Eukaryota</taxon>
        <taxon>Sar</taxon>
        <taxon>Alveolata</taxon>
        <taxon>Colpodellida</taxon>
        <taxon>Vitrellaceae</taxon>
        <taxon>Vitrella</taxon>
    </lineage>
</organism>
<proteinExistence type="predicted"/>
<protein>
    <submittedName>
        <fullName evidence="3">Uncharacterized protein</fullName>
    </submittedName>
</protein>
<keyword evidence="2" id="KW-1133">Transmembrane helix</keyword>
<keyword evidence="2" id="KW-0812">Transmembrane</keyword>
<gene>
    <name evidence="3" type="ORF">Vbra_22000</name>
</gene>
<evidence type="ECO:0000256" key="2">
    <source>
        <dbReference type="SAM" id="Phobius"/>
    </source>
</evidence>
<accession>A0A0G4G612</accession>
<feature type="transmembrane region" description="Helical" evidence="2">
    <location>
        <begin position="89"/>
        <end position="107"/>
    </location>
</feature>
<evidence type="ECO:0000256" key="1">
    <source>
        <dbReference type="SAM" id="MobiDB-lite"/>
    </source>
</evidence>
<sequence>MIKDPRRDQTFPAEMPLIKLKPSSADTPDAMSAGFTAATSRNADVAGGAQPAVSSSNATDASEEKIKLSNGFCEPNKVSIAWVNYRAKIIKISLIVAALWLAAYAFMEVFNAVWQNGGSGTTTTHTQGGQGGGPYLQGKAGRKKVKSVAAHVMLPRMIRASHQDANRTLPVDAMMYDSEDFEGTAGVVKNWLERFADLDVRLLDSQLAQQTPPVVFPPASLLDPETLLDWYEQRGSVFIWLINGDTMNKYGSSHILCHETERLIRELNTQTFDWSKSPQDQGRIRLHASCLSCDTACFRSGSKGTMGFRFLAAVHVNGWCDCLDEDVLYSTAHAVLVNDAAKGPVIDGVVPTLGVPVAVYLTSNLYMWQKWREEAAKLPGDPPDVFLLPAPLAVKRESVWRLQALAKATDLANPADRPLTVGFHTSCCSESIGCPGKEDSLGCCFKPGCESVRSFIDKVKTHVKRRYTPDKVRVLDLPNDVWKDREERSKALQENATALLTNELSRFDIGVVWAPSSSPDATPVLSKKVDETTPDERRLFTFPSWFVTHLAMGIPTIAHHGVAGVHDVTLRSKMRTVVDMDEQAIRLLDRLIQSPAYRAELTAEAVALAREYDPAAYTYRWLPVLRRLIDKTLELKRNMAASGGQGEQP</sequence>
<evidence type="ECO:0000313" key="4">
    <source>
        <dbReference type="Proteomes" id="UP000041254"/>
    </source>
</evidence>
<keyword evidence="2" id="KW-0472">Membrane</keyword>
<dbReference type="AlphaFoldDB" id="A0A0G4G612"/>
<evidence type="ECO:0000313" key="3">
    <source>
        <dbReference type="EMBL" id="CEM23949.1"/>
    </source>
</evidence>
<dbReference type="VEuPathDB" id="CryptoDB:Vbra_22000"/>